<feature type="domain" description="SDA1 N-terminal" evidence="9">
    <location>
        <begin position="63"/>
        <end position="432"/>
    </location>
</feature>
<dbReference type="GO" id="GO:0005730">
    <property type="term" value="C:nucleolus"/>
    <property type="evidence" value="ECO:0007669"/>
    <property type="project" value="UniProtKB-SubCell"/>
</dbReference>
<dbReference type="EMBL" id="MCGN01000005">
    <property type="protein sequence ID" value="ORY96127.1"/>
    <property type="molecule type" value="Genomic_DNA"/>
</dbReference>
<dbReference type="GO" id="GO:0042273">
    <property type="term" value="P:ribosomal large subunit biogenesis"/>
    <property type="evidence" value="ECO:0007669"/>
    <property type="project" value="UniProtKB-UniRule"/>
</dbReference>
<dbReference type="InterPro" id="IPR048292">
    <property type="entry name" value="SDA1_C"/>
</dbReference>
<protein>
    <recommendedName>
        <fullName evidence="6">Protein SDA1</fullName>
    </recommendedName>
</protein>
<keyword evidence="2 6" id="KW-0813">Transport</keyword>
<evidence type="ECO:0000256" key="7">
    <source>
        <dbReference type="SAM" id="MobiDB-lite"/>
    </source>
</evidence>
<evidence type="ECO:0000256" key="6">
    <source>
        <dbReference type="RuleBase" id="RU365057"/>
    </source>
</evidence>
<evidence type="ECO:0000313" key="11">
    <source>
        <dbReference type="EMBL" id="ORY96127.1"/>
    </source>
</evidence>
<accession>A0A1X2HBI3</accession>
<dbReference type="STRING" id="13706.A0A1X2HBI3"/>
<dbReference type="SUPFAM" id="SSF48371">
    <property type="entry name" value="ARM repeat"/>
    <property type="match status" value="1"/>
</dbReference>
<dbReference type="OrthoDB" id="2196187at2759"/>
<dbReference type="FunCoup" id="A0A1X2HBI3">
    <property type="interactions" value="606"/>
</dbReference>
<evidence type="ECO:0000256" key="5">
    <source>
        <dbReference type="ARBA" id="ARBA00023242"/>
    </source>
</evidence>
<evidence type="ECO:0000256" key="3">
    <source>
        <dbReference type="ARBA" id="ARBA00022517"/>
    </source>
</evidence>
<feature type="compositionally biased region" description="Basic and acidic residues" evidence="7">
    <location>
        <begin position="579"/>
        <end position="610"/>
    </location>
</feature>
<feature type="domain" description="SDA1 middle" evidence="8">
    <location>
        <begin position="521"/>
        <end position="677"/>
    </location>
</feature>
<evidence type="ECO:0000256" key="1">
    <source>
        <dbReference type="ARBA" id="ARBA00005783"/>
    </source>
</evidence>
<dbReference type="GO" id="GO:0000055">
    <property type="term" value="P:ribosomal large subunit export from nucleus"/>
    <property type="evidence" value="ECO:0007669"/>
    <property type="project" value="UniProtKB-UniRule"/>
</dbReference>
<keyword evidence="5 6" id="KW-0539">Nucleus</keyword>
<feature type="region of interest" description="Disordered" evidence="7">
    <location>
        <begin position="640"/>
        <end position="708"/>
    </location>
</feature>
<evidence type="ECO:0000259" key="9">
    <source>
        <dbReference type="Pfam" id="PF08158"/>
    </source>
</evidence>
<dbReference type="GO" id="GO:0015031">
    <property type="term" value="P:protein transport"/>
    <property type="evidence" value="ECO:0007669"/>
    <property type="project" value="UniProtKB-KW"/>
</dbReference>
<dbReference type="InterPro" id="IPR012977">
    <property type="entry name" value="SDA1_N"/>
</dbReference>
<reference evidence="11 12" key="1">
    <citation type="submission" date="2016-07" db="EMBL/GenBank/DDBJ databases">
        <title>Pervasive Adenine N6-methylation of Active Genes in Fungi.</title>
        <authorList>
            <consortium name="DOE Joint Genome Institute"/>
            <person name="Mondo S.J."/>
            <person name="Dannebaum R.O."/>
            <person name="Kuo R.C."/>
            <person name="Labutti K."/>
            <person name="Haridas S."/>
            <person name="Kuo A."/>
            <person name="Salamov A."/>
            <person name="Ahrendt S.R."/>
            <person name="Lipzen A."/>
            <person name="Sullivan W."/>
            <person name="Andreopoulos W.B."/>
            <person name="Clum A."/>
            <person name="Lindquist E."/>
            <person name="Daum C."/>
            <person name="Ramamoorthy G.K."/>
            <person name="Gryganskyi A."/>
            <person name="Culley D."/>
            <person name="Magnuson J.K."/>
            <person name="James T.Y."/>
            <person name="O'Malley M.A."/>
            <person name="Stajich J.E."/>
            <person name="Spatafora J.W."/>
            <person name="Visel A."/>
            <person name="Grigoriev I.V."/>
        </authorList>
    </citation>
    <scope>NUCLEOTIDE SEQUENCE [LARGE SCALE GENOMIC DNA]</scope>
    <source>
        <strain evidence="11 12">NRRL 2496</strain>
    </source>
</reference>
<dbReference type="PANTHER" id="PTHR12730:SF0">
    <property type="entry name" value="PROTEIN SDA1 HOMOLOG"/>
    <property type="match status" value="1"/>
</dbReference>
<dbReference type="GO" id="GO:0007089">
    <property type="term" value="P:traversing start control point of mitotic cell cycle"/>
    <property type="evidence" value="ECO:0007669"/>
    <property type="project" value="EnsemblFungi"/>
</dbReference>
<evidence type="ECO:0000256" key="2">
    <source>
        <dbReference type="ARBA" id="ARBA00022448"/>
    </source>
</evidence>
<gene>
    <name evidence="11" type="ORF">BCR43DRAFT_473710</name>
</gene>
<feature type="domain" description="SDA1 C-terminal" evidence="10">
    <location>
        <begin position="694"/>
        <end position="739"/>
    </location>
</feature>
<comment type="similarity">
    <text evidence="1 6">Belongs to the SDA1 family.</text>
</comment>
<comment type="function">
    <text evidence="6">Required for 60S pre-ribosomal subunits export to the cytoplasm.</text>
</comment>
<feature type="compositionally biased region" description="Basic residues" evidence="7">
    <location>
        <begin position="568"/>
        <end position="578"/>
    </location>
</feature>
<evidence type="ECO:0000259" key="8">
    <source>
        <dbReference type="Pfam" id="PF05285"/>
    </source>
</evidence>
<comment type="subcellular location">
    <subcellularLocation>
        <location evidence="6">Nucleus</location>
        <location evidence="6">Nucleolus</location>
    </subcellularLocation>
</comment>
<feature type="compositionally biased region" description="Basic and acidic residues" evidence="7">
    <location>
        <begin position="664"/>
        <end position="703"/>
    </location>
</feature>
<feature type="region of interest" description="Disordered" evidence="7">
    <location>
        <begin position="236"/>
        <end position="283"/>
    </location>
</feature>
<proteinExistence type="inferred from homology"/>
<dbReference type="Proteomes" id="UP000242180">
    <property type="component" value="Unassembled WGS sequence"/>
</dbReference>
<evidence type="ECO:0000313" key="12">
    <source>
        <dbReference type="Proteomes" id="UP000242180"/>
    </source>
</evidence>
<evidence type="ECO:0000259" key="10">
    <source>
        <dbReference type="Pfam" id="PF21638"/>
    </source>
</evidence>
<dbReference type="Pfam" id="PF08158">
    <property type="entry name" value="SDA1_HEAT"/>
    <property type="match status" value="1"/>
</dbReference>
<sequence>MGRRNRAALLPTQLPQLQNLIKRDPVSYKAEFLQQYRHYQSTLSIFCLKPTEEAKELCELVTFISQVSSCYPQDTAEFPQQIIDLLQEHCIVLHPEVRKSFVQALILLRNKQVIDNSRLLPLFFNLFKCRDKALRELLYNHIVNDIKNANLKAKNNKLNRSLQTYVLTILESVKTGNSDENAVAAKKGVDVCVDLYQKNVWDDAKTVSVIAEACFSPVSKIAVTAIRFFLHTNDDEDDQASESEDDMPDVRKMKQAAQYSGKSKAKSRKLEAAKKKVKRKNKNKDKAEAFNFSALHLLNDPQGFAEKLYSKLAAKEDRWEVRLLRMNLISRVIGIHQLSLLGFYTTLIKYLQPSQRDVTRVLVAAAQASHPLVPPDALEPVVKAIANNFVTDRVANEVIAVGLNGIREICARQPLAMDETLLQDLTQYKNHRDKGVLMGARSLITLFREVNPEMLLRKDRGRAAVQRLKDGSIQTLQFGETGNSDGLQGIEMLDAAEKAEEEAWKDWEIDEDSSGSDDEGWVDVSDDENEFVKVAMSDDEDDEDEDRKKKEPTESSEVDGAENAEAQRKRRIGKRQLKKLREDQENSEEAREKLRQELAAKRAADEEKRQERLAIASTRILTPADFAKLNELKENKEIEMATGKRAAEEEVSESTILGPRKKAKMDYEARMASIEEGRADRPKFGSKKGSKERGSTTNREKTRNKNFMMVAHKWQVVAKGKRSLVDKQKQLRAAINKQKTRKR</sequence>
<keyword evidence="3 6" id="KW-0690">Ribosome biogenesis</keyword>
<dbReference type="Pfam" id="PF05285">
    <property type="entry name" value="SDA1_dom"/>
    <property type="match status" value="1"/>
</dbReference>
<dbReference type="Pfam" id="PF21638">
    <property type="entry name" value="SDA1_C"/>
    <property type="match status" value="1"/>
</dbReference>
<dbReference type="InParanoid" id="A0A1X2HBI3"/>
<keyword evidence="4 6" id="KW-0653">Protein transport</keyword>
<comment type="caution">
    <text evidence="11">The sequence shown here is derived from an EMBL/GenBank/DDBJ whole genome shotgun (WGS) entry which is preliminary data.</text>
</comment>
<dbReference type="InterPro" id="IPR027312">
    <property type="entry name" value="Sda1"/>
</dbReference>
<dbReference type="PANTHER" id="PTHR12730">
    <property type="entry name" value="HSDA/SDA1-RELATED"/>
    <property type="match status" value="1"/>
</dbReference>
<feature type="compositionally biased region" description="Acidic residues" evidence="7">
    <location>
        <begin position="236"/>
        <end position="247"/>
    </location>
</feature>
<dbReference type="InterPro" id="IPR007949">
    <property type="entry name" value="SDA1_MD"/>
</dbReference>
<keyword evidence="12" id="KW-1185">Reference proteome</keyword>
<name>A0A1X2HBI3_SYNRA</name>
<dbReference type="InterPro" id="IPR016024">
    <property type="entry name" value="ARM-type_fold"/>
</dbReference>
<feature type="region of interest" description="Disordered" evidence="7">
    <location>
        <begin position="534"/>
        <end position="610"/>
    </location>
</feature>
<organism evidence="11 12">
    <name type="scientific">Syncephalastrum racemosum</name>
    <name type="common">Filamentous fungus</name>
    <dbReference type="NCBI Taxonomy" id="13706"/>
    <lineage>
        <taxon>Eukaryota</taxon>
        <taxon>Fungi</taxon>
        <taxon>Fungi incertae sedis</taxon>
        <taxon>Mucoromycota</taxon>
        <taxon>Mucoromycotina</taxon>
        <taxon>Mucoromycetes</taxon>
        <taxon>Mucorales</taxon>
        <taxon>Syncephalastraceae</taxon>
        <taxon>Syncephalastrum</taxon>
    </lineage>
</organism>
<evidence type="ECO:0000256" key="4">
    <source>
        <dbReference type="ARBA" id="ARBA00022927"/>
    </source>
</evidence>
<dbReference type="OMA" id="AMYKTYK"/>
<dbReference type="AlphaFoldDB" id="A0A1X2HBI3"/>